<comment type="caution">
    <text evidence="1">The sequence shown here is derived from an EMBL/GenBank/DDBJ whole genome shotgun (WGS) entry which is preliminary data.</text>
</comment>
<feature type="non-terminal residue" evidence="1">
    <location>
        <position position="58"/>
    </location>
</feature>
<evidence type="ECO:0000313" key="1">
    <source>
        <dbReference type="EMBL" id="KAK2718065.1"/>
    </source>
</evidence>
<organism evidence="1 2">
    <name type="scientific">Artemia franciscana</name>
    <name type="common">Brine shrimp</name>
    <name type="synonym">Artemia sanfranciscana</name>
    <dbReference type="NCBI Taxonomy" id="6661"/>
    <lineage>
        <taxon>Eukaryota</taxon>
        <taxon>Metazoa</taxon>
        <taxon>Ecdysozoa</taxon>
        <taxon>Arthropoda</taxon>
        <taxon>Crustacea</taxon>
        <taxon>Branchiopoda</taxon>
        <taxon>Anostraca</taxon>
        <taxon>Artemiidae</taxon>
        <taxon>Artemia</taxon>
    </lineage>
</organism>
<dbReference type="Proteomes" id="UP001187531">
    <property type="component" value="Unassembled WGS sequence"/>
</dbReference>
<protein>
    <submittedName>
        <fullName evidence="1">Uncharacterized protein</fullName>
    </submittedName>
</protein>
<reference evidence="1" key="1">
    <citation type="submission" date="2023-07" db="EMBL/GenBank/DDBJ databases">
        <title>Chromosome-level genome assembly of Artemia franciscana.</title>
        <authorList>
            <person name="Jo E."/>
        </authorList>
    </citation>
    <scope>NUCLEOTIDE SEQUENCE</scope>
    <source>
        <tissue evidence="1">Whole body</tissue>
    </source>
</reference>
<keyword evidence="2" id="KW-1185">Reference proteome</keyword>
<dbReference type="AlphaFoldDB" id="A0AA88LE07"/>
<evidence type="ECO:0000313" key="2">
    <source>
        <dbReference type="Proteomes" id="UP001187531"/>
    </source>
</evidence>
<dbReference type="EMBL" id="JAVRJZ010000010">
    <property type="protein sequence ID" value="KAK2718065.1"/>
    <property type="molecule type" value="Genomic_DNA"/>
</dbReference>
<proteinExistence type="predicted"/>
<gene>
    <name evidence="1" type="ORF">QYM36_006754</name>
</gene>
<sequence>MCQIRLLRPVEAQPVASVITKLKSGKDTWPLVISDKNEATAVADAIKSKDKSQRLQLE</sequence>
<name>A0AA88LE07_ARTSF</name>
<accession>A0AA88LE07</accession>